<organism evidence="1 2">
    <name type="scientific">Novosphingobium subterraneum</name>
    <dbReference type="NCBI Taxonomy" id="48936"/>
    <lineage>
        <taxon>Bacteria</taxon>
        <taxon>Pseudomonadati</taxon>
        <taxon>Pseudomonadota</taxon>
        <taxon>Alphaproteobacteria</taxon>
        <taxon>Sphingomonadales</taxon>
        <taxon>Sphingomonadaceae</taxon>
        <taxon>Novosphingobium</taxon>
    </lineage>
</organism>
<name>A0A0B8ZKD5_9SPHN</name>
<dbReference type="EMBL" id="JRVC01000008">
    <property type="protein sequence ID" value="KHS46671.1"/>
    <property type="molecule type" value="Genomic_DNA"/>
</dbReference>
<keyword evidence="2" id="KW-1185">Reference proteome</keyword>
<dbReference type="STRING" id="48936.NJ75_01907"/>
<dbReference type="PATRIC" id="fig|48936.3.peg.1917"/>
<accession>A0A0B8ZKD5</accession>
<protein>
    <submittedName>
        <fullName evidence="1">Uncharacterized protein</fullName>
    </submittedName>
</protein>
<evidence type="ECO:0000313" key="2">
    <source>
        <dbReference type="Proteomes" id="UP000031338"/>
    </source>
</evidence>
<dbReference type="AlphaFoldDB" id="A0A0B8ZKD5"/>
<gene>
    <name evidence="1" type="ORF">NJ75_01907</name>
</gene>
<reference evidence="1 2" key="1">
    <citation type="submission" date="2014-10" db="EMBL/GenBank/DDBJ databases">
        <title>Draft genome sequence of Novosphingobium subterraneum DSM 12447.</title>
        <authorList>
            <person name="Gan H.M."/>
            <person name="Gan H.Y."/>
            <person name="Savka M.A."/>
        </authorList>
    </citation>
    <scope>NUCLEOTIDE SEQUENCE [LARGE SCALE GENOMIC DNA]</scope>
    <source>
        <strain evidence="1 2">DSM 12447</strain>
    </source>
</reference>
<evidence type="ECO:0000313" key="1">
    <source>
        <dbReference type="EMBL" id="KHS46671.1"/>
    </source>
</evidence>
<proteinExistence type="predicted"/>
<comment type="caution">
    <text evidence="1">The sequence shown here is derived from an EMBL/GenBank/DDBJ whole genome shotgun (WGS) entry which is preliminary data.</text>
</comment>
<dbReference type="Proteomes" id="UP000031338">
    <property type="component" value="Unassembled WGS sequence"/>
</dbReference>
<sequence length="82" mass="9251">MLMDDNVLRPWHRSRMRTTHDHASVRLYHLGDGPEGGSADTLFYGPLSEALRIAAEQPLELQEELFIATDNDVVAYLDLIEG</sequence>